<gene>
    <name evidence="1" type="ORF">F4556_005840</name>
</gene>
<evidence type="ECO:0000313" key="1">
    <source>
        <dbReference type="EMBL" id="MBB4950305.1"/>
    </source>
</evidence>
<dbReference type="InterPro" id="IPR011989">
    <property type="entry name" value="ARM-like"/>
</dbReference>
<dbReference type="Pfam" id="PF13646">
    <property type="entry name" value="HEAT_2"/>
    <property type="match status" value="1"/>
</dbReference>
<accession>A0A7W7SH11</accession>
<dbReference type="RefSeq" id="WP_184921374.1">
    <property type="nucleotide sequence ID" value="NZ_JACHJR010000001.1"/>
</dbReference>
<evidence type="ECO:0000313" key="2">
    <source>
        <dbReference type="Proteomes" id="UP000573327"/>
    </source>
</evidence>
<sequence length="301" mass="31847">MESDTVAVLSTGLELIGSGEPDERRAGCDLLGDAADQHEDLRDGVATALLALAERETEARVLQSLARAIERTYDQRAVPVLVTLARHPDAEVREEVARSFAGVVTGLPDGPEIRALITLTRDEEPEVRNWATFTLGFQAETDSPAIRAALRDRVADGCADVREEGIRGLARRRDPRAVPLLLELLGDPEGAHNLTFDAARLMGAPELLPALLAYDPADPGVAAAVRACDPVQQAQLGSNCWALLSALDQACPEAGVGLSAGRFGPGLSLDIGSLRYDVEALLARAGGDPLRAVDLVLADLA</sequence>
<reference evidence="1 2" key="1">
    <citation type="submission" date="2020-08" db="EMBL/GenBank/DDBJ databases">
        <title>Sequencing the genomes of 1000 actinobacteria strains.</title>
        <authorList>
            <person name="Klenk H.-P."/>
        </authorList>
    </citation>
    <scope>NUCLEOTIDE SEQUENCE [LARGE SCALE GENOMIC DNA]</scope>
    <source>
        <strain evidence="1 2">DSM 44786</strain>
    </source>
</reference>
<keyword evidence="2" id="KW-1185">Reference proteome</keyword>
<dbReference type="Proteomes" id="UP000573327">
    <property type="component" value="Unassembled WGS sequence"/>
</dbReference>
<name>A0A7W7SH11_9ACTN</name>
<organism evidence="1 2">
    <name type="scientific">Kitasatospora gansuensis</name>
    <dbReference type="NCBI Taxonomy" id="258050"/>
    <lineage>
        <taxon>Bacteria</taxon>
        <taxon>Bacillati</taxon>
        <taxon>Actinomycetota</taxon>
        <taxon>Actinomycetes</taxon>
        <taxon>Kitasatosporales</taxon>
        <taxon>Streptomycetaceae</taxon>
        <taxon>Kitasatospora</taxon>
    </lineage>
</organism>
<dbReference type="EMBL" id="JACHJR010000001">
    <property type="protein sequence ID" value="MBB4950305.1"/>
    <property type="molecule type" value="Genomic_DNA"/>
</dbReference>
<dbReference type="AlphaFoldDB" id="A0A7W7SH11"/>
<evidence type="ECO:0008006" key="3">
    <source>
        <dbReference type="Google" id="ProtNLM"/>
    </source>
</evidence>
<dbReference type="InterPro" id="IPR016024">
    <property type="entry name" value="ARM-type_fold"/>
</dbReference>
<dbReference type="Gene3D" id="1.25.10.10">
    <property type="entry name" value="Leucine-rich Repeat Variant"/>
    <property type="match status" value="1"/>
</dbReference>
<comment type="caution">
    <text evidence="1">The sequence shown here is derived from an EMBL/GenBank/DDBJ whole genome shotgun (WGS) entry which is preliminary data.</text>
</comment>
<protein>
    <recommendedName>
        <fullName evidence="3">HEAT repeat protein</fullName>
    </recommendedName>
</protein>
<dbReference type="SUPFAM" id="SSF48371">
    <property type="entry name" value="ARM repeat"/>
    <property type="match status" value="1"/>
</dbReference>
<proteinExistence type="predicted"/>